<reference evidence="1" key="1">
    <citation type="submission" date="2021-02" db="EMBL/GenBank/DDBJ databases">
        <authorList>
            <consortium name="DOE Joint Genome Institute"/>
            <person name="Ahrendt S."/>
            <person name="Looney B.P."/>
            <person name="Miyauchi S."/>
            <person name="Morin E."/>
            <person name="Drula E."/>
            <person name="Courty P.E."/>
            <person name="Chicoki N."/>
            <person name="Fauchery L."/>
            <person name="Kohler A."/>
            <person name="Kuo A."/>
            <person name="Labutti K."/>
            <person name="Pangilinan J."/>
            <person name="Lipzen A."/>
            <person name="Riley R."/>
            <person name="Andreopoulos W."/>
            <person name="He G."/>
            <person name="Johnson J."/>
            <person name="Barry K.W."/>
            <person name="Grigoriev I.V."/>
            <person name="Nagy L."/>
            <person name="Hibbett D."/>
            <person name="Henrissat B."/>
            <person name="Matheny P.B."/>
            <person name="Labbe J."/>
            <person name="Martin F."/>
        </authorList>
    </citation>
    <scope>NUCLEOTIDE SEQUENCE</scope>
    <source>
        <strain evidence="1">FP105234-sp</strain>
    </source>
</reference>
<sequence>MSATREASKAKDAQEQLEPSADITLSPLSQQESKSFSDARDNTTVVEQHALFPFDRLYPDILAIIFTHLRDIDPPEKNTYDDHNYRAITPRSGWITVTYVCRRWRQVALEWVTLWSDIDLERLGRRWAAEFAVRAQHAPISIQYKKFLKLGYRDWVVRFLNENMWRTQSLDIGGRPEALATLNSHAPLLHTIQIVTEFDSAVPDSFLGGCTPALRHCRFQARLAPAKSWASPLFSRLTSLHIQHFQPVDDILDLLEHLTELESMSLIFYPSEDRSHRSQPPGRRGVVTPPQLVKLNIYDYPDAAVLPFFLAHLSLGPNCFVHCRIMNPYRNGPVRANYLDELFASVVASAHAHANSAFGKNNAITNLSIDRTYPNFAAARSMTIIPLRHSETAPHLTVEFPRCGPSRCLSDFNIVPKALKTFSSSHLQELTIWTSESHVLDVHAWADLMGRAPGLRRLTVRTAKIVASLCTAMLPVGPDSPAPRLQCIFQALSTLVLTEVRLDADIGAGGRDGDDERVADELPLCLVARAQSGYCLEELDVAQCDVDEAWVTRVREGLPDTRVIWNKGAHSEDGKK</sequence>
<evidence type="ECO:0000313" key="2">
    <source>
        <dbReference type="Proteomes" id="UP000814033"/>
    </source>
</evidence>
<dbReference type="EMBL" id="MU276137">
    <property type="protein sequence ID" value="KAI0041212.1"/>
    <property type="molecule type" value="Genomic_DNA"/>
</dbReference>
<comment type="caution">
    <text evidence="1">The sequence shown here is derived from an EMBL/GenBank/DDBJ whole genome shotgun (WGS) entry which is preliminary data.</text>
</comment>
<name>A0ACB8RB81_9AGAM</name>
<keyword evidence="2" id="KW-1185">Reference proteome</keyword>
<reference evidence="1" key="2">
    <citation type="journal article" date="2022" name="New Phytol.">
        <title>Evolutionary transition to the ectomycorrhizal habit in the genomes of a hyperdiverse lineage of mushroom-forming fungi.</title>
        <authorList>
            <person name="Looney B."/>
            <person name="Miyauchi S."/>
            <person name="Morin E."/>
            <person name="Drula E."/>
            <person name="Courty P.E."/>
            <person name="Kohler A."/>
            <person name="Kuo A."/>
            <person name="LaButti K."/>
            <person name="Pangilinan J."/>
            <person name="Lipzen A."/>
            <person name="Riley R."/>
            <person name="Andreopoulos W."/>
            <person name="He G."/>
            <person name="Johnson J."/>
            <person name="Nolan M."/>
            <person name="Tritt A."/>
            <person name="Barry K.W."/>
            <person name="Grigoriev I.V."/>
            <person name="Nagy L.G."/>
            <person name="Hibbett D."/>
            <person name="Henrissat B."/>
            <person name="Matheny P.B."/>
            <person name="Labbe J."/>
            <person name="Martin F.M."/>
        </authorList>
    </citation>
    <scope>NUCLEOTIDE SEQUENCE</scope>
    <source>
        <strain evidence="1">FP105234-sp</strain>
    </source>
</reference>
<accession>A0ACB8RB81</accession>
<organism evidence="1 2">
    <name type="scientific">Auriscalpium vulgare</name>
    <dbReference type="NCBI Taxonomy" id="40419"/>
    <lineage>
        <taxon>Eukaryota</taxon>
        <taxon>Fungi</taxon>
        <taxon>Dikarya</taxon>
        <taxon>Basidiomycota</taxon>
        <taxon>Agaricomycotina</taxon>
        <taxon>Agaricomycetes</taxon>
        <taxon>Russulales</taxon>
        <taxon>Auriscalpiaceae</taxon>
        <taxon>Auriscalpium</taxon>
    </lineage>
</organism>
<gene>
    <name evidence="1" type="ORF">FA95DRAFT_1611198</name>
</gene>
<protein>
    <submittedName>
        <fullName evidence="1">Uncharacterized protein</fullName>
    </submittedName>
</protein>
<evidence type="ECO:0000313" key="1">
    <source>
        <dbReference type="EMBL" id="KAI0041212.1"/>
    </source>
</evidence>
<dbReference type="Proteomes" id="UP000814033">
    <property type="component" value="Unassembled WGS sequence"/>
</dbReference>
<proteinExistence type="predicted"/>